<sequence>MALFLVQEKKREENRDAAEEIKCSAIFKNHAFPSQMVDGPRLARTGIEVKPGKPYTQKPNGSRLRISQGTLGTGVATTKSTVQCNVGNATPVFICSLLPGKEESAQINLEFEEAQQVIFSVLGVRSVHLTGYYVRKGREFDDDSESYGEDIADTETDISEDDDKYEDSFINDGGVEFLPPSPMLNKSAEEEKPNHKKGRKGKDRRRRLRKKHEKSESDKVNSLPQQNSEGLLLESDEEDFFVSSLLKKKSYAKDSEINVPVVVIESPLDVVKKKGKQDGSTTMKSSEPLPPVVGIEPGSTAMKMKSKLRIVEGEMQNEAWQEDKEPKAEDPSKE</sequence>
<evidence type="ECO:0000256" key="1">
    <source>
        <dbReference type="ARBA" id="ARBA00000971"/>
    </source>
</evidence>
<evidence type="ECO:0000313" key="7">
    <source>
        <dbReference type="EMBL" id="KAL3749432.1"/>
    </source>
</evidence>
<feature type="compositionally biased region" description="Acidic residues" evidence="5">
    <location>
        <begin position="141"/>
        <end position="165"/>
    </location>
</feature>
<organism evidence="7 8">
    <name type="scientific">Eucalyptus globulus</name>
    <name type="common">Tasmanian blue gum</name>
    <dbReference type="NCBI Taxonomy" id="34317"/>
    <lineage>
        <taxon>Eukaryota</taxon>
        <taxon>Viridiplantae</taxon>
        <taxon>Streptophyta</taxon>
        <taxon>Embryophyta</taxon>
        <taxon>Tracheophyta</taxon>
        <taxon>Spermatophyta</taxon>
        <taxon>Magnoliopsida</taxon>
        <taxon>eudicotyledons</taxon>
        <taxon>Gunneridae</taxon>
        <taxon>Pentapetalae</taxon>
        <taxon>rosids</taxon>
        <taxon>malvids</taxon>
        <taxon>Myrtales</taxon>
        <taxon>Myrtaceae</taxon>
        <taxon>Myrtoideae</taxon>
        <taxon>Eucalypteae</taxon>
        <taxon>Eucalyptus</taxon>
    </lineage>
</organism>
<gene>
    <name evidence="7" type="ORF">ACJRO7_010530</name>
</gene>
<evidence type="ECO:0000256" key="5">
    <source>
        <dbReference type="SAM" id="MobiDB-lite"/>
    </source>
</evidence>
<feature type="domain" description="Nucleoplasmin-like" evidence="6">
    <location>
        <begin position="46"/>
        <end position="134"/>
    </location>
</feature>
<evidence type="ECO:0000313" key="8">
    <source>
        <dbReference type="Proteomes" id="UP001634007"/>
    </source>
</evidence>
<evidence type="ECO:0000256" key="2">
    <source>
        <dbReference type="ARBA" id="ARBA00013194"/>
    </source>
</evidence>
<reference evidence="7 8" key="1">
    <citation type="submission" date="2024-11" db="EMBL/GenBank/DDBJ databases">
        <title>Chromosome-level genome assembly of Eucalyptus globulus Labill. provides insights into its genome evolution.</title>
        <authorList>
            <person name="Li X."/>
        </authorList>
    </citation>
    <scope>NUCLEOTIDE SEQUENCE [LARGE SCALE GENOMIC DNA]</scope>
    <source>
        <strain evidence="7">CL2024</strain>
        <tissue evidence="7">Fresh tender leaves</tissue>
    </source>
</reference>
<dbReference type="EMBL" id="JBJKBG010000002">
    <property type="protein sequence ID" value="KAL3749432.1"/>
    <property type="molecule type" value="Genomic_DNA"/>
</dbReference>
<feature type="region of interest" description="Disordered" evidence="5">
    <location>
        <begin position="141"/>
        <end position="234"/>
    </location>
</feature>
<comment type="catalytic activity">
    <reaction evidence="1">
        <text>[protein]-peptidylproline (omega=180) = [protein]-peptidylproline (omega=0)</text>
        <dbReference type="Rhea" id="RHEA:16237"/>
        <dbReference type="Rhea" id="RHEA-COMP:10747"/>
        <dbReference type="Rhea" id="RHEA-COMP:10748"/>
        <dbReference type="ChEBI" id="CHEBI:83833"/>
        <dbReference type="ChEBI" id="CHEBI:83834"/>
        <dbReference type="EC" id="5.2.1.8"/>
    </reaction>
</comment>
<evidence type="ECO:0000256" key="4">
    <source>
        <dbReference type="ARBA" id="ARBA00023235"/>
    </source>
</evidence>
<name>A0ABD3LD45_EUCGL</name>
<proteinExistence type="predicted"/>
<comment type="caution">
    <text evidence="7">The sequence shown here is derived from an EMBL/GenBank/DDBJ whole genome shotgun (WGS) entry which is preliminary data.</text>
</comment>
<protein>
    <recommendedName>
        <fullName evidence="2">peptidylprolyl isomerase</fullName>
        <ecNumber evidence="2">5.2.1.8</ecNumber>
    </recommendedName>
</protein>
<keyword evidence="4" id="KW-0413">Isomerase</keyword>
<dbReference type="Pfam" id="PF17800">
    <property type="entry name" value="NPL"/>
    <property type="match status" value="1"/>
</dbReference>
<dbReference type="AlphaFoldDB" id="A0ABD3LD45"/>
<dbReference type="GO" id="GO:0003755">
    <property type="term" value="F:peptidyl-prolyl cis-trans isomerase activity"/>
    <property type="evidence" value="ECO:0007669"/>
    <property type="project" value="UniProtKB-KW"/>
</dbReference>
<accession>A0ABD3LD45</accession>
<evidence type="ECO:0000259" key="6">
    <source>
        <dbReference type="Pfam" id="PF17800"/>
    </source>
</evidence>
<dbReference type="PANTHER" id="PTHR43811">
    <property type="entry name" value="FKBP-TYPE PEPTIDYL-PROLYL CIS-TRANS ISOMERASE FKPA"/>
    <property type="match status" value="1"/>
</dbReference>
<feature type="region of interest" description="Disordered" evidence="5">
    <location>
        <begin position="314"/>
        <end position="334"/>
    </location>
</feature>
<feature type="compositionally biased region" description="Basic and acidic residues" evidence="5">
    <location>
        <begin position="321"/>
        <end position="334"/>
    </location>
</feature>
<dbReference type="Proteomes" id="UP001634007">
    <property type="component" value="Unassembled WGS sequence"/>
</dbReference>
<evidence type="ECO:0000256" key="3">
    <source>
        <dbReference type="ARBA" id="ARBA00023110"/>
    </source>
</evidence>
<dbReference type="PANTHER" id="PTHR43811:SF48">
    <property type="entry name" value="PEPTIDYL-PROLYL CIS-TRANS ISOMERASE FKBP43"/>
    <property type="match status" value="1"/>
</dbReference>
<dbReference type="InterPro" id="IPR041232">
    <property type="entry name" value="NPL"/>
</dbReference>
<keyword evidence="8" id="KW-1185">Reference proteome</keyword>
<feature type="region of interest" description="Disordered" evidence="5">
    <location>
        <begin position="274"/>
        <end position="298"/>
    </location>
</feature>
<dbReference type="Gene3D" id="2.60.120.340">
    <property type="entry name" value="Nucleoplasmin core domain"/>
    <property type="match status" value="1"/>
</dbReference>
<feature type="compositionally biased region" description="Basic residues" evidence="5">
    <location>
        <begin position="194"/>
        <end position="212"/>
    </location>
</feature>
<keyword evidence="3" id="KW-0697">Rotamase</keyword>
<dbReference type="EC" id="5.2.1.8" evidence="2"/>